<feature type="transmembrane region" description="Helical" evidence="8">
    <location>
        <begin position="547"/>
        <end position="567"/>
    </location>
</feature>
<sequence>MIARTRCLALRAVCGIRRTQWSRPVGRRRRPPPRLEKNVEHDTWKISRSSQQLHISVRKSMIRYMLRAGIIAPTPEVVRKDKPRRHSLEAVEVAAMLESTAYDEANAAREAKAALEEEVEELRAEVRAARDAEAETCRRLETDLVALRAELGDDARRALTAQLSHTTRERDEARGSLAAAEKEASCLRDAKARLRDELSAAERRATELEGYESALADKDKAITQRDAWVARLESELEAVPRADAALFTQKFLLPLKQLQLQLLAIQYRVVIDLNELQATLVAPREQAPSPTWWQVLRVGYETLSLKAKIVHWDLMVRSPLPPNCLPFWHETDPMQNRINIQLMRVKLKLLKTAHEEEEESCSPVCARLFSSAGMAEKNSVRTLVGRRAVAQCPRPVSPVLKARGTLSNERATFVVRWYSGAAGVRWSSSLPPPPNEHPKPRRSMVSNLLGVGAIVYAIGKVKYVLLALKLTKMAPVLSMVASSAAYSFVFGPAYGCGMVGLILCHECGHAIAMHHYGVPFSPMVFIPFMGASIVAEKHPKSAFEDVVISLAGPVVGSLAAGGLAIAGHASESQLLMALADWGFLINLFNLLPIGSLDGGRVADALSPWLPAFGLAGGCGLVYAGAVTSPLFYLILLTAGFQVGSRVFGVAEPKPWKRLVGAQMYAVFAAYAGLVTALLLAKQANNYGRKSPRQLEAEQRGETIDLPPGADCYDDYFATFSGTNDDDDSSTWA</sequence>
<evidence type="ECO:0000256" key="6">
    <source>
        <dbReference type="ARBA" id="ARBA00023049"/>
    </source>
</evidence>
<keyword evidence="10" id="KW-1185">Reference proteome</keyword>
<comment type="caution">
    <text evidence="9">The sequence shown here is derived from an EMBL/GenBank/DDBJ whole genome shotgun (WGS) entry which is preliminary data.</text>
</comment>
<dbReference type="PANTHER" id="PTHR39188:SF3">
    <property type="entry name" value="STAGE IV SPORULATION PROTEIN FB"/>
    <property type="match status" value="1"/>
</dbReference>
<organism evidence="9 10">
    <name type="scientific">Chrysophaeum taylorii</name>
    <dbReference type="NCBI Taxonomy" id="2483200"/>
    <lineage>
        <taxon>Eukaryota</taxon>
        <taxon>Sar</taxon>
        <taxon>Stramenopiles</taxon>
        <taxon>Ochrophyta</taxon>
        <taxon>Pelagophyceae</taxon>
        <taxon>Pelagomonadales</taxon>
        <taxon>Pelagomonadaceae</taxon>
        <taxon>Chrysophaeum</taxon>
    </lineage>
</organism>
<evidence type="ECO:0000256" key="5">
    <source>
        <dbReference type="ARBA" id="ARBA00022833"/>
    </source>
</evidence>
<keyword evidence="7" id="KW-0175">Coiled coil</keyword>
<accession>A0AAD7UBY0</accession>
<evidence type="ECO:0000313" key="10">
    <source>
        <dbReference type="Proteomes" id="UP001230188"/>
    </source>
</evidence>
<evidence type="ECO:0000256" key="7">
    <source>
        <dbReference type="SAM" id="Coils"/>
    </source>
</evidence>
<protein>
    <submittedName>
        <fullName evidence="9">Uncharacterized protein</fullName>
    </submittedName>
</protein>
<comment type="cofactor">
    <cofactor evidence="1">
        <name>Zn(2+)</name>
        <dbReference type="ChEBI" id="CHEBI:29105"/>
    </cofactor>
</comment>
<dbReference type="GO" id="GO:0008237">
    <property type="term" value="F:metallopeptidase activity"/>
    <property type="evidence" value="ECO:0007669"/>
    <property type="project" value="UniProtKB-KW"/>
</dbReference>
<dbReference type="Proteomes" id="UP001230188">
    <property type="component" value="Unassembled WGS sequence"/>
</dbReference>
<dbReference type="PANTHER" id="PTHR39188">
    <property type="entry name" value="MEMBRANE-ASSOCIATED ZINC METALLOPROTEASE M50B"/>
    <property type="match status" value="1"/>
</dbReference>
<dbReference type="EMBL" id="JAQMWT010000468">
    <property type="protein sequence ID" value="KAJ8600893.1"/>
    <property type="molecule type" value="Genomic_DNA"/>
</dbReference>
<keyword evidence="8" id="KW-0812">Transmembrane</keyword>
<feature type="coiled-coil region" evidence="7">
    <location>
        <begin position="98"/>
        <end position="211"/>
    </location>
</feature>
<evidence type="ECO:0000256" key="1">
    <source>
        <dbReference type="ARBA" id="ARBA00001947"/>
    </source>
</evidence>
<keyword evidence="8" id="KW-1133">Transmembrane helix</keyword>
<proteinExistence type="inferred from homology"/>
<keyword evidence="6" id="KW-0482">Metalloprotease</keyword>
<keyword evidence="3" id="KW-0645">Protease</keyword>
<evidence type="ECO:0000313" key="9">
    <source>
        <dbReference type="EMBL" id="KAJ8600893.1"/>
    </source>
</evidence>
<keyword evidence="5" id="KW-0862">Zinc</keyword>
<feature type="transmembrane region" description="Helical" evidence="8">
    <location>
        <begin position="516"/>
        <end position="535"/>
    </location>
</feature>
<feature type="transmembrane region" description="Helical" evidence="8">
    <location>
        <begin position="574"/>
        <end position="593"/>
    </location>
</feature>
<dbReference type="CDD" id="cd06160">
    <property type="entry name" value="S2P-M50_like_2"/>
    <property type="match status" value="1"/>
</dbReference>
<name>A0AAD7UBY0_9STRA</name>
<evidence type="ECO:0000256" key="4">
    <source>
        <dbReference type="ARBA" id="ARBA00022801"/>
    </source>
</evidence>
<reference evidence="9" key="1">
    <citation type="submission" date="2023-01" db="EMBL/GenBank/DDBJ databases">
        <title>Metagenome sequencing of chrysophaentin producing Chrysophaeum taylorii.</title>
        <authorList>
            <person name="Davison J."/>
            <person name="Bewley C."/>
        </authorList>
    </citation>
    <scope>NUCLEOTIDE SEQUENCE</scope>
    <source>
        <strain evidence="9">NIES-1699</strain>
    </source>
</reference>
<dbReference type="AlphaFoldDB" id="A0AAD7UBY0"/>
<comment type="similarity">
    <text evidence="2">Belongs to the peptidase M50B family.</text>
</comment>
<evidence type="ECO:0000256" key="3">
    <source>
        <dbReference type="ARBA" id="ARBA00022670"/>
    </source>
</evidence>
<evidence type="ECO:0000256" key="2">
    <source>
        <dbReference type="ARBA" id="ARBA00007931"/>
    </source>
</evidence>
<keyword evidence="8" id="KW-0472">Membrane</keyword>
<dbReference type="GO" id="GO:0006508">
    <property type="term" value="P:proteolysis"/>
    <property type="evidence" value="ECO:0007669"/>
    <property type="project" value="UniProtKB-KW"/>
</dbReference>
<evidence type="ECO:0000256" key="8">
    <source>
        <dbReference type="SAM" id="Phobius"/>
    </source>
</evidence>
<gene>
    <name evidence="9" type="ORF">CTAYLR_006989</name>
</gene>
<feature type="transmembrane region" description="Helical" evidence="8">
    <location>
        <begin position="662"/>
        <end position="680"/>
    </location>
</feature>
<feature type="transmembrane region" description="Helical" evidence="8">
    <location>
        <begin position="485"/>
        <end position="504"/>
    </location>
</feature>
<keyword evidence="4" id="KW-0378">Hydrolase</keyword>
<feature type="transmembrane region" description="Helical" evidence="8">
    <location>
        <begin position="445"/>
        <end position="465"/>
    </location>
</feature>